<evidence type="ECO:0000256" key="1">
    <source>
        <dbReference type="SAM" id="MobiDB-lite"/>
    </source>
</evidence>
<feature type="compositionally biased region" description="Polar residues" evidence="1">
    <location>
        <begin position="1"/>
        <end position="13"/>
    </location>
</feature>
<dbReference type="Proteomes" id="UP000319478">
    <property type="component" value="Unassembled WGS sequence"/>
</dbReference>
<evidence type="ECO:0000313" key="2">
    <source>
        <dbReference type="EMBL" id="GEC64217.1"/>
    </source>
</evidence>
<protein>
    <submittedName>
        <fullName evidence="2">Uncharacterized protein</fullName>
    </submittedName>
</protein>
<name>A0ABQ0SIR6_NOVHA</name>
<keyword evidence="3" id="KW-1185">Reference proteome</keyword>
<gene>
    <name evidence="2" type="ORF">GHA01_20660</name>
</gene>
<organism evidence="2 3">
    <name type="scientific">Novacetimonas hansenii</name>
    <name type="common">Komagataeibacter hansenii</name>
    <dbReference type="NCBI Taxonomy" id="436"/>
    <lineage>
        <taxon>Bacteria</taxon>
        <taxon>Pseudomonadati</taxon>
        <taxon>Pseudomonadota</taxon>
        <taxon>Alphaproteobacteria</taxon>
        <taxon>Acetobacterales</taxon>
        <taxon>Acetobacteraceae</taxon>
        <taxon>Novacetimonas</taxon>
    </lineage>
</organism>
<proteinExistence type="predicted"/>
<comment type="caution">
    <text evidence="2">The sequence shown here is derived from an EMBL/GenBank/DDBJ whole genome shotgun (WGS) entry which is preliminary data.</text>
</comment>
<accession>A0ABQ0SIR6</accession>
<sequence>MTKTDTNSSQASRPGSPVASPDGSPTMAEVFMTLGGRATELLSPRPSLREALLRRRENEEES</sequence>
<dbReference type="InterPro" id="IPR031480">
    <property type="entry name" value="CcpAX"/>
</dbReference>
<dbReference type="Pfam" id="PF17040">
    <property type="entry name" value="CBP_CCPA"/>
    <property type="match status" value="1"/>
</dbReference>
<feature type="region of interest" description="Disordered" evidence="1">
    <location>
        <begin position="1"/>
        <end position="27"/>
    </location>
</feature>
<dbReference type="EMBL" id="BJNN01000109">
    <property type="protein sequence ID" value="GEC64217.1"/>
    <property type="molecule type" value="Genomic_DNA"/>
</dbReference>
<reference evidence="2 3" key="1">
    <citation type="submission" date="2019-06" db="EMBL/GenBank/DDBJ databases">
        <title>Whole genome shotgun sequence of Komagataeibacter hansenii NBRC 14820.</title>
        <authorList>
            <person name="Hosoyama A."/>
            <person name="Uohara A."/>
            <person name="Ohji S."/>
            <person name="Ichikawa N."/>
        </authorList>
    </citation>
    <scope>NUCLEOTIDE SEQUENCE [LARGE SCALE GENOMIC DNA]</scope>
    <source>
        <strain evidence="2 3">NBRC 14820</strain>
    </source>
</reference>
<evidence type="ECO:0000313" key="3">
    <source>
        <dbReference type="Proteomes" id="UP000319478"/>
    </source>
</evidence>